<dbReference type="RefSeq" id="WP_112870107.1">
    <property type="nucleotide sequence ID" value="NZ_CP021781.1"/>
</dbReference>
<feature type="region of interest" description="Disordered" evidence="1">
    <location>
        <begin position="31"/>
        <end position="79"/>
    </location>
</feature>
<dbReference type="AlphaFoldDB" id="A0A2Z4XZL8"/>
<evidence type="ECO:0000313" key="4">
    <source>
        <dbReference type="Proteomes" id="UP000251120"/>
    </source>
</evidence>
<dbReference type="Proteomes" id="UP000251120">
    <property type="component" value="Chromosome"/>
</dbReference>
<keyword evidence="5" id="KW-1185">Reference proteome</keyword>
<name>A0A2Z4XZL8_9GAMM</name>
<organism evidence="2 4">
    <name type="scientific">Francisella adeliensis</name>
    <dbReference type="NCBI Taxonomy" id="2007306"/>
    <lineage>
        <taxon>Bacteria</taxon>
        <taxon>Pseudomonadati</taxon>
        <taxon>Pseudomonadota</taxon>
        <taxon>Gammaproteobacteria</taxon>
        <taxon>Thiotrichales</taxon>
        <taxon>Francisellaceae</taxon>
        <taxon>Francisella</taxon>
    </lineage>
</organism>
<sequence>MKLKKIITIAFGIAMIIPSIGFSEDYKQMLKQAQNQYSDQQPSSSENSLMSEYEQQDQPQKQSDQQANNVFKKDQHQQY</sequence>
<dbReference type="EMBL" id="CP043424">
    <property type="protein sequence ID" value="QIW12169.1"/>
    <property type="molecule type" value="Genomic_DNA"/>
</dbReference>
<evidence type="ECO:0000256" key="1">
    <source>
        <dbReference type="SAM" id="MobiDB-lite"/>
    </source>
</evidence>
<evidence type="ECO:0000313" key="3">
    <source>
        <dbReference type="EMBL" id="QIW12169.1"/>
    </source>
</evidence>
<evidence type="ECO:0000313" key="5">
    <source>
        <dbReference type="Proteomes" id="UP000681131"/>
    </source>
</evidence>
<dbReference type="EMBL" id="CP021781">
    <property type="protein sequence ID" value="AXA33932.1"/>
    <property type="molecule type" value="Genomic_DNA"/>
</dbReference>
<evidence type="ECO:0000313" key="2">
    <source>
        <dbReference type="EMBL" id="AXA33932.1"/>
    </source>
</evidence>
<protein>
    <submittedName>
        <fullName evidence="2">Uncharacterized protein</fullName>
    </submittedName>
</protein>
<dbReference type="Proteomes" id="UP000681131">
    <property type="component" value="Chromosome"/>
</dbReference>
<dbReference type="KEGG" id="fad:CDH04_05655"/>
<accession>A0A2Z4XZL8</accession>
<feature type="compositionally biased region" description="Polar residues" evidence="1">
    <location>
        <begin position="31"/>
        <end position="50"/>
    </location>
</feature>
<feature type="compositionally biased region" description="Low complexity" evidence="1">
    <location>
        <begin position="56"/>
        <end position="66"/>
    </location>
</feature>
<reference evidence="2 4" key="1">
    <citation type="submission" date="2017-06" db="EMBL/GenBank/DDBJ databases">
        <title>Complete genome of Francisella adeliensis.</title>
        <authorList>
            <person name="Vallesi A."/>
            <person name="Sjodin A."/>
        </authorList>
    </citation>
    <scope>NUCLEOTIDE SEQUENCE [LARGE SCALE GENOMIC DNA]</scope>
    <source>
        <strain evidence="2 4">FDC440</strain>
    </source>
</reference>
<reference evidence="3 5" key="2">
    <citation type="submission" date="2019-08" db="EMBL/GenBank/DDBJ databases">
        <title>Complete genome sequences of Francisella adeliensis (FSC1325 and FSC1326).</title>
        <authorList>
            <person name="Ohrman C."/>
            <person name="Uneklint I."/>
            <person name="Vallesi A."/>
            <person name="Karlsson L."/>
            <person name="Sjodin A."/>
        </authorList>
    </citation>
    <scope>NUCLEOTIDE SEQUENCE [LARGE SCALE GENOMIC DNA]</scope>
    <source>
        <strain evidence="3 5">FSC1325</strain>
    </source>
</reference>
<proteinExistence type="predicted"/>
<gene>
    <name evidence="2" type="ORF">CDH04_05655</name>
    <name evidence="3" type="ORF">FZC43_05660</name>
</gene>